<keyword evidence="1" id="KW-0812">Transmembrane</keyword>
<accession>A0A7W9WUV1</accession>
<dbReference type="Proteomes" id="UP000571554">
    <property type="component" value="Unassembled WGS sequence"/>
</dbReference>
<gene>
    <name evidence="2" type="ORF">F4827_004017</name>
</gene>
<reference evidence="2 3" key="1">
    <citation type="submission" date="2020-08" db="EMBL/GenBank/DDBJ databases">
        <title>Above-ground endophytic microbial communities from plants in different locations in the United States.</title>
        <authorList>
            <person name="Frank C."/>
        </authorList>
    </citation>
    <scope>NUCLEOTIDE SEQUENCE [LARGE SCALE GENOMIC DNA]</scope>
    <source>
        <strain evidence="2 3">WP4_2_2</strain>
    </source>
</reference>
<dbReference type="AlphaFoldDB" id="A0A7W9WUV1"/>
<evidence type="ECO:0000256" key="1">
    <source>
        <dbReference type="SAM" id="Phobius"/>
    </source>
</evidence>
<dbReference type="EMBL" id="JACHBW010000011">
    <property type="protein sequence ID" value="MBB6104158.1"/>
    <property type="molecule type" value="Genomic_DNA"/>
</dbReference>
<keyword evidence="1" id="KW-0472">Membrane</keyword>
<name>A0A7W9WUV1_9BURK</name>
<keyword evidence="1" id="KW-1133">Transmembrane helix</keyword>
<keyword evidence="3" id="KW-1185">Reference proteome</keyword>
<dbReference type="Pfam" id="PF04964">
    <property type="entry name" value="Flp_Fap"/>
    <property type="match status" value="1"/>
</dbReference>
<evidence type="ECO:0000313" key="3">
    <source>
        <dbReference type="Proteomes" id="UP000571554"/>
    </source>
</evidence>
<dbReference type="RefSeq" id="WP_183726153.1">
    <property type="nucleotide sequence ID" value="NZ_JACHBW010000011.1"/>
</dbReference>
<comment type="caution">
    <text evidence="2">The sequence shown here is derived from an EMBL/GenBank/DDBJ whole genome shotgun (WGS) entry which is preliminary data.</text>
</comment>
<proteinExistence type="predicted"/>
<dbReference type="InterPro" id="IPR007047">
    <property type="entry name" value="Flp_Fap"/>
</dbReference>
<feature type="transmembrane region" description="Helical" evidence="1">
    <location>
        <begin position="21"/>
        <end position="42"/>
    </location>
</feature>
<protein>
    <submittedName>
        <fullName evidence="2">Pilus assembly protein Flp/PilA</fullName>
    </submittedName>
</protein>
<evidence type="ECO:0000313" key="2">
    <source>
        <dbReference type="EMBL" id="MBB6104158.1"/>
    </source>
</evidence>
<organism evidence="2 3">
    <name type="scientific">Paraburkholderia bannensis</name>
    <dbReference type="NCBI Taxonomy" id="765414"/>
    <lineage>
        <taxon>Bacteria</taxon>
        <taxon>Pseudomonadati</taxon>
        <taxon>Pseudomonadota</taxon>
        <taxon>Betaproteobacteria</taxon>
        <taxon>Burkholderiales</taxon>
        <taxon>Burkholderiaceae</taxon>
        <taxon>Paraburkholderia</taxon>
    </lineage>
</organism>
<sequence>MKNIIAKASQFIRDEDGISAIEYALLGSLIALAIIAAVTGLAGKISTAFNTIGDSI</sequence>